<dbReference type="RefSeq" id="WP_393992243.1">
    <property type="nucleotide sequence ID" value="NZ_JBAFVH010000004.1"/>
</dbReference>
<evidence type="ECO:0000313" key="3">
    <source>
        <dbReference type="Proteomes" id="UP001604002"/>
    </source>
</evidence>
<name>A0ABW6ZXC1_9HYPH</name>
<keyword evidence="1" id="KW-0472">Membrane</keyword>
<sequence length="131" mass="13814">MNALEPNVAALVWFALFWTLCCIGFLVLSGSFPLGVANERGRPSNTALALFNGALMVIFTGLTLAFGFAELRPTTLIVVMGLAFLFAPVSFEIWPERWRDGPAVLGVMGAVQLGAIAALYGVGASLVAPLV</sequence>
<protein>
    <recommendedName>
        <fullName evidence="4">SPW repeat-containing protein</fullName>
    </recommendedName>
</protein>
<dbReference type="EMBL" id="JBAFVH010000004">
    <property type="protein sequence ID" value="MFG1372348.1"/>
    <property type="molecule type" value="Genomic_DNA"/>
</dbReference>
<evidence type="ECO:0008006" key="4">
    <source>
        <dbReference type="Google" id="ProtNLM"/>
    </source>
</evidence>
<keyword evidence="1" id="KW-0812">Transmembrane</keyword>
<keyword evidence="1" id="KW-1133">Transmembrane helix</keyword>
<feature type="transmembrane region" description="Helical" evidence="1">
    <location>
        <begin position="103"/>
        <end position="128"/>
    </location>
</feature>
<feature type="transmembrane region" description="Helical" evidence="1">
    <location>
        <begin position="74"/>
        <end position="91"/>
    </location>
</feature>
<dbReference type="Proteomes" id="UP001604002">
    <property type="component" value="Unassembled WGS sequence"/>
</dbReference>
<evidence type="ECO:0000256" key="1">
    <source>
        <dbReference type="SAM" id="Phobius"/>
    </source>
</evidence>
<proteinExistence type="predicted"/>
<feature type="transmembrane region" description="Helical" evidence="1">
    <location>
        <begin position="48"/>
        <end position="68"/>
    </location>
</feature>
<organism evidence="2 3">
    <name type="scientific">Xanthobacter oligotrophicus</name>
    <dbReference type="NCBI Taxonomy" id="2607286"/>
    <lineage>
        <taxon>Bacteria</taxon>
        <taxon>Pseudomonadati</taxon>
        <taxon>Pseudomonadota</taxon>
        <taxon>Alphaproteobacteria</taxon>
        <taxon>Hyphomicrobiales</taxon>
        <taxon>Xanthobacteraceae</taxon>
        <taxon>Xanthobacter</taxon>
    </lineage>
</organism>
<feature type="transmembrane region" description="Helical" evidence="1">
    <location>
        <begin position="12"/>
        <end position="36"/>
    </location>
</feature>
<accession>A0ABW6ZXC1</accession>
<comment type="caution">
    <text evidence="2">The sequence shown here is derived from an EMBL/GenBank/DDBJ whole genome shotgun (WGS) entry which is preliminary data.</text>
</comment>
<evidence type="ECO:0000313" key="2">
    <source>
        <dbReference type="EMBL" id="MFG1372348.1"/>
    </source>
</evidence>
<gene>
    <name evidence="2" type="ORF">V5F32_09250</name>
</gene>
<reference evidence="2 3" key="1">
    <citation type="submission" date="2024-02" db="EMBL/GenBank/DDBJ databases">
        <title>Expansion and revision of Xanthobacter and proposal of Roseixanthobacter gen. nov.</title>
        <authorList>
            <person name="Soltysiak M.P.M."/>
            <person name="Jalihal A."/>
            <person name="Ory A."/>
            <person name="Chrisophersen C."/>
            <person name="Lee A.D."/>
            <person name="Boulton J."/>
            <person name="Springer M."/>
        </authorList>
    </citation>
    <scope>NUCLEOTIDE SEQUENCE [LARGE SCALE GENOMIC DNA]</scope>
    <source>
        <strain evidence="2 3">23A</strain>
    </source>
</reference>
<keyword evidence="3" id="KW-1185">Reference proteome</keyword>